<organism evidence="2 3">
    <name type="scientific">Paenibacillus segetis</name>
    <dbReference type="NCBI Taxonomy" id="1325360"/>
    <lineage>
        <taxon>Bacteria</taxon>
        <taxon>Bacillati</taxon>
        <taxon>Bacillota</taxon>
        <taxon>Bacilli</taxon>
        <taxon>Bacillales</taxon>
        <taxon>Paenibacillaceae</taxon>
        <taxon>Paenibacillus</taxon>
    </lineage>
</organism>
<dbReference type="Gene3D" id="1.10.287.1890">
    <property type="match status" value="1"/>
</dbReference>
<dbReference type="PANTHER" id="PTHR38451">
    <property type="entry name" value="TRNA (ADENINE(22)-N(1))-METHYLTRANSFERASE"/>
    <property type="match status" value="1"/>
</dbReference>
<dbReference type="InterPro" id="IPR006901">
    <property type="entry name" value="TrmK"/>
</dbReference>
<dbReference type="InterPro" id="IPR029063">
    <property type="entry name" value="SAM-dependent_MTases_sf"/>
</dbReference>
<reference evidence="3" key="1">
    <citation type="journal article" date="2019" name="Int. J. Syst. Evol. Microbiol.">
        <title>The Global Catalogue of Microorganisms (GCM) 10K type strain sequencing project: providing services to taxonomists for standard genome sequencing and annotation.</title>
        <authorList>
            <consortium name="The Broad Institute Genomics Platform"/>
            <consortium name="The Broad Institute Genome Sequencing Center for Infectious Disease"/>
            <person name="Wu L."/>
            <person name="Ma J."/>
        </authorList>
    </citation>
    <scope>NUCLEOTIDE SEQUENCE [LARGE SCALE GENOMIC DNA]</scope>
    <source>
        <strain evidence="3">CGMCC 1.12769</strain>
    </source>
</reference>
<dbReference type="Proteomes" id="UP000659344">
    <property type="component" value="Unassembled WGS sequence"/>
</dbReference>
<dbReference type="EMBL" id="BMFT01000001">
    <property type="protein sequence ID" value="GGH26611.1"/>
    <property type="molecule type" value="Genomic_DNA"/>
</dbReference>
<evidence type="ECO:0000256" key="1">
    <source>
        <dbReference type="SAM" id="Coils"/>
    </source>
</evidence>
<dbReference type="SUPFAM" id="SSF53335">
    <property type="entry name" value="S-adenosyl-L-methionine-dependent methyltransferases"/>
    <property type="match status" value="1"/>
</dbReference>
<keyword evidence="3" id="KW-1185">Reference proteome</keyword>
<dbReference type="PIRSF" id="PIRSF018637">
    <property type="entry name" value="TrmK"/>
    <property type="match status" value="1"/>
</dbReference>
<protein>
    <submittedName>
        <fullName evidence="2">tRNA (Adenine(22)-N(1))-methyltransferase</fullName>
    </submittedName>
</protein>
<feature type="coiled-coil region" evidence="1">
    <location>
        <begin position="223"/>
        <end position="250"/>
    </location>
</feature>
<sequence>MKISSRLQQIAERLPEGCRLADIGSDHALLPVSAVKSGKASFAVAGEVSDGPLDAARRQVAEAGEGHRISVRKGNGLEVITAGEVDTVTIAGMGGALIVSILSAGEDKLVGVKRLVLQPNVAEELVRRWLFEHGWFLSEEVILQEDGKIYEILTADAHPDAMQLNEKLYSERTLPGGTVLTKEILLTMGPRLTEEPNEVFFYKWDSELLKLDRIRQSIATSKLESSREKEMEINREYVQLEEALKCLQKVKP</sequence>
<gene>
    <name evidence="2" type="primary">trmK</name>
    <name evidence="2" type="ORF">GCM10008013_27550</name>
</gene>
<dbReference type="Gene3D" id="3.40.50.150">
    <property type="entry name" value="Vaccinia Virus protein VP39"/>
    <property type="match status" value="1"/>
</dbReference>
<dbReference type="Pfam" id="PF04816">
    <property type="entry name" value="TrmK"/>
    <property type="match status" value="1"/>
</dbReference>
<comment type="caution">
    <text evidence="2">The sequence shown here is derived from an EMBL/GenBank/DDBJ whole genome shotgun (WGS) entry which is preliminary data.</text>
</comment>
<evidence type="ECO:0000313" key="3">
    <source>
        <dbReference type="Proteomes" id="UP000659344"/>
    </source>
</evidence>
<dbReference type="PANTHER" id="PTHR38451:SF1">
    <property type="entry name" value="TRNA (ADENINE(22)-N(1))-METHYLTRANSFERASE"/>
    <property type="match status" value="1"/>
</dbReference>
<evidence type="ECO:0000313" key="2">
    <source>
        <dbReference type="EMBL" id="GGH26611.1"/>
    </source>
</evidence>
<name>A0ABQ1YIW1_9BACL</name>
<accession>A0ABQ1YIW1</accession>
<keyword evidence="1" id="KW-0175">Coiled coil</keyword>
<dbReference type="RefSeq" id="WP_188539638.1">
    <property type="nucleotide sequence ID" value="NZ_BMFT01000001.1"/>
</dbReference>
<proteinExistence type="predicted"/>